<organism evidence="3">
    <name type="scientific">Perkinsus marinus (strain ATCC 50983 / TXsc)</name>
    <dbReference type="NCBI Taxonomy" id="423536"/>
    <lineage>
        <taxon>Eukaryota</taxon>
        <taxon>Sar</taxon>
        <taxon>Alveolata</taxon>
        <taxon>Perkinsozoa</taxon>
        <taxon>Perkinsea</taxon>
        <taxon>Perkinsida</taxon>
        <taxon>Perkinsidae</taxon>
        <taxon>Perkinsus</taxon>
    </lineage>
</organism>
<dbReference type="OrthoDB" id="550424at2759"/>
<protein>
    <recommendedName>
        <fullName evidence="1">Chaperone DnaJ C-terminal domain-containing protein</fullName>
    </recommendedName>
</protein>
<dbReference type="GO" id="GO:0006457">
    <property type="term" value="P:protein folding"/>
    <property type="evidence" value="ECO:0007669"/>
    <property type="project" value="InterPro"/>
</dbReference>
<dbReference type="GO" id="GO:0030544">
    <property type="term" value="F:Hsp70 protein binding"/>
    <property type="evidence" value="ECO:0007669"/>
    <property type="project" value="InterPro"/>
</dbReference>
<dbReference type="Proteomes" id="UP000007800">
    <property type="component" value="Unassembled WGS sequence"/>
</dbReference>
<dbReference type="InterPro" id="IPR002939">
    <property type="entry name" value="DnaJ_C"/>
</dbReference>
<dbReference type="InterPro" id="IPR044713">
    <property type="entry name" value="DNJA1/2-like"/>
</dbReference>
<name>C5LWE8_PERM5</name>
<dbReference type="RefSeq" id="XP_002766227.1">
    <property type="nucleotide sequence ID" value="XM_002766181.1"/>
</dbReference>
<keyword evidence="3" id="KW-1185">Reference proteome</keyword>
<dbReference type="InParanoid" id="C5LWE8"/>
<dbReference type="AlphaFoldDB" id="C5LWE8"/>
<feature type="non-terminal residue" evidence="2">
    <location>
        <position position="88"/>
    </location>
</feature>
<proteinExistence type="predicted"/>
<dbReference type="SUPFAM" id="SSF49493">
    <property type="entry name" value="HSP40/DnaJ peptide-binding domain"/>
    <property type="match status" value="2"/>
</dbReference>
<reference evidence="2 3" key="1">
    <citation type="submission" date="2008-07" db="EMBL/GenBank/DDBJ databases">
        <authorList>
            <person name="El-Sayed N."/>
            <person name="Caler E."/>
            <person name="Inman J."/>
            <person name="Amedeo P."/>
            <person name="Hass B."/>
            <person name="Wortman J."/>
        </authorList>
    </citation>
    <scope>NUCLEOTIDE SEQUENCE [LARGE SCALE GENOMIC DNA]</scope>
    <source>
        <strain evidence="3">ATCC 50983 / TXsc</strain>
    </source>
</reference>
<feature type="domain" description="Chaperone DnaJ C-terminal" evidence="1">
    <location>
        <begin position="3"/>
        <end position="83"/>
    </location>
</feature>
<evidence type="ECO:0000313" key="3">
    <source>
        <dbReference type="Proteomes" id="UP000007800"/>
    </source>
</evidence>
<dbReference type="InterPro" id="IPR008971">
    <property type="entry name" value="HSP40/DnaJ_pept-bd"/>
</dbReference>
<dbReference type="GeneID" id="9063238"/>
<gene>
    <name evidence="2" type="ORF">Pmar_PMAR008471</name>
</gene>
<dbReference type="Gene3D" id="2.60.260.20">
    <property type="entry name" value="Urease metallochaperone UreE, N-terminal domain"/>
    <property type="match status" value="2"/>
</dbReference>
<evidence type="ECO:0000313" key="2">
    <source>
        <dbReference type="EMBL" id="EEQ98944.1"/>
    </source>
</evidence>
<sequence>RSKEMVEVHIEKGMRHGQRIPFRGMADEDSPDVEPGDLVIVLKQKEDTGGFTRKGNDLFIRRSVTLLEALTGYTTVVNHLDDRKLIIR</sequence>
<feature type="non-terminal residue" evidence="2">
    <location>
        <position position="1"/>
    </location>
</feature>
<accession>C5LWE8</accession>
<dbReference type="Pfam" id="PF01556">
    <property type="entry name" value="DnaJ_C"/>
    <property type="match status" value="1"/>
</dbReference>
<dbReference type="PANTHER" id="PTHR43888">
    <property type="entry name" value="DNAJ-LIKE-2, ISOFORM A-RELATED"/>
    <property type="match status" value="1"/>
</dbReference>
<dbReference type="GO" id="GO:0051082">
    <property type="term" value="F:unfolded protein binding"/>
    <property type="evidence" value="ECO:0007669"/>
    <property type="project" value="InterPro"/>
</dbReference>
<evidence type="ECO:0000259" key="1">
    <source>
        <dbReference type="Pfam" id="PF01556"/>
    </source>
</evidence>
<dbReference type="EMBL" id="GG686173">
    <property type="protein sequence ID" value="EEQ98944.1"/>
    <property type="molecule type" value="Genomic_DNA"/>
</dbReference>